<gene>
    <name evidence="4" type="ORF">AB0I59_06000</name>
</gene>
<sequence>MSTHDDAGELDKIDTIAVAPSDFGLAGKHVLVTGGGRGLGQGIAVSAALAGARVTIMARSTDQLDETVRIIEKFDGDCGAHPADLSDIEAIPRHVAAIGERRPIDGVVHAAGVQVRKDAVDVSIADWRFVQTMNVEAPFFLSTAIARAQQADGRPGSHVFVGSLNSTLGLPRIAPYAASKTALLGIARVLSTEWSRTGIRANVIGPGYFHTKLTEDLLSRRENQERILGRIPMGRLGTPADLGGTAVFLLSDASRYLTGQLINVDGGWLAS</sequence>
<keyword evidence="5" id="KW-1185">Reference proteome</keyword>
<dbReference type="PRINTS" id="PR00081">
    <property type="entry name" value="GDHRDH"/>
</dbReference>
<dbReference type="RefSeq" id="WP_358130516.1">
    <property type="nucleotide sequence ID" value="NZ_JBFALK010000002.1"/>
</dbReference>
<dbReference type="InterPro" id="IPR036291">
    <property type="entry name" value="NAD(P)-bd_dom_sf"/>
</dbReference>
<dbReference type="InterPro" id="IPR020904">
    <property type="entry name" value="Sc_DH/Rdtase_CS"/>
</dbReference>
<dbReference type="InterPro" id="IPR002347">
    <property type="entry name" value="SDR_fam"/>
</dbReference>
<dbReference type="Proteomes" id="UP001551675">
    <property type="component" value="Unassembled WGS sequence"/>
</dbReference>
<keyword evidence="2" id="KW-0560">Oxidoreductase</keyword>
<evidence type="ECO:0000259" key="3">
    <source>
        <dbReference type="SMART" id="SM00822"/>
    </source>
</evidence>
<evidence type="ECO:0000256" key="1">
    <source>
        <dbReference type="ARBA" id="ARBA00006484"/>
    </source>
</evidence>
<protein>
    <submittedName>
        <fullName evidence="4">SDR family oxidoreductase</fullName>
    </submittedName>
</protein>
<accession>A0ABV3G997</accession>
<reference evidence="4 5" key="1">
    <citation type="submission" date="2024-06" db="EMBL/GenBank/DDBJ databases">
        <title>The Natural Products Discovery Center: Release of the First 8490 Sequenced Strains for Exploring Actinobacteria Biosynthetic Diversity.</title>
        <authorList>
            <person name="Kalkreuter E."/>
            <person name="Kautsar S.A."/>
            <person name="Yang D."/>
            <person name="Bader C.D."/>
            <person name="Teijaro C.N."/>
            <person name="Fluegel L."/>
            <person name="Davis C.M."/>
            <person name="Simpson J.R."/>
            <person name="Lauterbach L."/>
            <person name="Steele A.D."/>
            <person name="Gui C."/>
            <person name="Meng S."/>
            <person name="Li G."/>
            <person name="Viehrig K."/>
            <person name="Ye F."/>
            <person name="Su P."/>
            <person name="Kiefer A.F."/>
            <person name="Nichols A."/>
            <person name="Cepeda A.J."/>
            <person name="Yan W."/>
            <person name="Fan B."/>
            <person name="Jiang Y."/>
            <person name="Adhikari A."/>
            <person name="Zheng C.-J."/>
            <person name="Schuster L."/>
            <person name="Cowan T.M."/>
            <person name="Smanski M.J."/>
            <person name="Chevrette M.G."/>
            <person name="De Carvalho L.P.S."/>
            <person name="Shen B."/>
        </authorList>
    </citation>
    <scope>NUCLEOTIDE SEQUENCE [LARGE SCALE GENOMIC DNA]</scope>
    <source>
        <strain evidence="4 5">NPDC050100</strain>
    </source>
</reference>
<comment type="similarity">
    <text evidence="1">Belongs to the short-chain dehydrogenases/reductases (SDR) family.</text>
</comment>
<dbReference type="PANTHER" id="PTHR42760:SF115">
    <property type="entry name" value="3-OXOACYL-[ACYL-CARRIER-PROTEIN] REDUCTASE FABG"/>
    <property type="match status" value="1"/>
</dbReference>
<evidence type="ECO:0000313" key="4">
    <source>
        <dbReference type="EMBL" id="MEV0968168.1"/>
    </source>
</evidence>
<dbReference type="SMART" id="SM00822">
    <property type="entry name" value="PKS_KR"/>
    <property type="match status" value="1"/>
</dbReference>
<dbReference type="EMBL" id="JBFALK010000002">
    <property type="protein sequence ID" value="MEV0968168.1"/>
    <property type="molecule type" value="Genomic_DNA"/>
</dbReference>
<dbReference type="InterPro" id="IPR057326">
    <property type="entry name" value="KR_dom"/>
</dbReference>
<organism evidence="4 5">
    <name type="scientific">Microtetraspora glauca</name>
    <dbReference type="NCBI Taxonomy" id="1996"/>
    <lineage>
        <taxon>Bacteria</taxon>
        <taxon>Bacillati</taxon>
        <taxon>Actinomycetota</taxon>
        <taxon>Actinomycetes</taxon>
        <taxon>Streptosporangiales</taxon>
        <taxon>Streptosporangiaceae</taxon>
        <taxon>Microtetraspora</taxon>
    </lineage>
</organism>
<dbReference type="PANTHER" id="PTHR42760">
    <property type="entry name" value="SHORT-CHAIN DEHYDROGENASES/REDUCTASES FAMILY MEMBER"/>
    <property type="match status" value="1"/>
</dbReference>
<feature type="domain" description="Ketoreductase" evidence="3">
    <location>
        <begin position="28"/>
        <end position="207"/>
    </location>
</feature>
<dbReference type="Gene3D" id="3.40.50.720">
    <property type="entry name" value="NAD(P)-binding Rossmann-like Domain"/>
    <property type="match status" value="1"/>
</dbReference>
<name>A0ABV3G997_MICGL</name>
<dbReference type="PROSITE" id="PS00061">
    <property type="entry name" value="ADH_SHORT"/>
    <property type="match status" value="1"/>
</dbReference>
<proteinExistence type="inferred from homology"/>
<dbReference type="Pfam" id="PF13561">
    <property type="entry name" value="adh_short_C2"/>
    <property type="match status" value="1"/>
</dbReference>
<evidence type="ECO:0000256" key="2">
    <source>
        <dbReference type="ARBA" id="ARBA00023002"/>
    </source>
</evidence>
<evidence type="ECO:0000313" key="5">
    <source>
        <dbReference type="Proteomes" id="UP001551675"/>
    </source>
</evidence>
<comment type="caution">
    <text evidence="4">The sequence shown here is derived from an EMBL/GenBank/DDBJ whole genome shotgun (WGS) entry which is preliminary data.</text>
</comment>
<dbReference type="SUPFAM" id="SSF51735">
    <property type="entry name" value="NAD(P)-binding Rossmann-fold domains"/>
    <property type="match status" value="1"/>
</dbReference>